<organism evidence="1 2">
    <name type="scientific">Paramecium primaurelia</name>
    <dbReference type="NCBI Taxonomy" id="5886"/>
    <lineage>
        <taxon>Eukaryota</taxon>
        <taxon>Sar</taxon>
        <taxon>Alveolata</taxon>
        <taxon>Ciliophora</taxon>
        <taxon>Intramacronucleata</taxon>
        <taxon>Oligohymenophorea</taxon>
        <taxon>Peniculida</taxon>
        <taxon>Parameciidae</taxon>
        <taxon>Paramecium</taxon>
    </lineage>
</organism>
<proteinExistence type="predicted"/>
<sequence length="380" mass="44891">MSLKNQLRAVFCQVLKEIVIHPNTNKFKNPLLPNIYLIFKHLYKILEVMSQKTSRNILRRINKFQLNHSTDNFRGALILSKEQLINIENINSQLIGLVKHSRQSCIKQYFFISLDECLFGIQRVKQEKFGIYRYQGFSLFDSNLSQLNNVEINSCNLICDDLSNEEWTNVICKEKPLLKGHENEVLEVQFNRWFIHCIYRRKWQEHQIMGCKPISIHQLIQKTLQCGYHKVMIALFSDGILRILNTLLVKFKQKKYYILNSEDNLGQKKQFTTVKALNFQIFTLHINSSMEECIYQILSSRIQIFLLNPTKATVVLLEERNIFLKMYIIEFIDIVKSLQSSQSFEYCQSQLTVKGILNQVQYLVIMGDILAFYLKIKQYF</sequence>
<keyword evidence="2" id="KW-1185">Reference proteome</keyword>
<dbReference type="AlphaFoldDB" id="A0A8S1QFN5"/>
<evidence type="ECO:0000313" key="1">
    <source>
        <dbReference type="EMBL" id="CAD8114044.1"/>
    </source>
</evidence>
<comment type="caution">
    <text evidence="1">The sequence shown here is derived from an EMBL/GenBank/DDBJ whole genome shotgun (WGS) entry which is preliminary data.</text>
</comment>
<dbReference type="Proteomes" id="UP000688137">
    <property type="component" value="Unassembled WGS sequence"/>
</dbReference>
<reference evidence="1" key="1">
    <citation type="submission" date="2021-01" db="EMBL/GenBank/DDBJ databases">
        <authorList>
            <consortium name="Genoscope - CEA"/>
            <person name="William W."/>
        </authorList>
    </citation>
    <scope>NUCLEOTIDE SEQUENCE</scope>
</reference>
<protein>
    <submittedName>
        <fullName evidence="1">Uncharacterized protein</fullName>
    </submittedName>
</protein>
<dbReference type="EMBL" id="CAJJDM010000162">
    <property type="protein sequence ID" value="CAD8114044.1"/>
    <property type="molecule type" value="Genomic_DNA"/>
</dbReference>
<accession>A0A8S1QFN5</accession>
<gene>
    <name evidence="1" type="ORF">PPRIM_AZ9-3.1.T1570119</name>
</gene>
<name>A0A8S1QFN5_PARPR</name>
<evidence type="ECO:0000313" key="2">
    <source>
        <dbReference type="Proteomes" id="UP000688137"/>
    </source>
</evidence>